<dbReference type="EMBL" id="BLKX01000002">
    <property type="protein sequence ID" value="GFG82923.1"/>
    <property type="molecule type" value="Genomic_DNA"/>
</dbReference>
<dbReference type="Proteomes" id="UP000465240">
    <property type="component" value="Unassembled WGS sequence"/>
</dbReference>
<accession>A0ABQ1CFH3</accession>
<keyword evidence="1" id="KW-0614">Plasmid</keyword>
<organism evidence="1 2">
    <name type="scientific">Mycobacterium paragordonae</name>
    <dbReference type="NCBI Taxonomy" id="1389713"/>
    <lineage>
        <taxon>Bacteria</taxon>
        <taxon>Bacillati</taxon>
        <taxon>Actinomycetota</taxon>
        <taxon>Actinomycetes</taxon>
        <taxon>Mycobacteriales</taxon>
        <taxon>Mycobacteriaceae</taxon>
        <taxon>Mycobacterium</taxon>
    </lineage>
</organism>
<geneLocation type="plasmid" evidence="1">
    <name>pJCM18565</name>
</geneLocation>
<keyword evidence="2" id="KW-1185">Reference proteome</keyword>
<evidence type="ECO:0008006" key="3">
    <source>
        <dbReference type="Google" id="ProtNLM"/>
    </source>
</evidence>
<evidence type="ECO:0000313" key="2">
    <source>
        <dbReference type="Proteomes" id="UP000465240"/>
    </source>
</evidence>
<proteinExistence type="predicted"/>
<name>A0ABQ1CFH3_9MYCO</name>
<sequence>MYAQSELAKLTRLPRGWDGARGRAVHTAVANLAVSLIKAIAQADGLATPQFSPLPDGGLNVVWLVDGDQLTIAFEDGELAFRGYWADGREAFDHELAVSKGPTDGQRLLGVALDDSRIFLEKISAGVQHQLIPR</sequence>
<evidence type="ECO:0000313" key="1">
    <source>
        <dbReference type="EMBL" id="GFG82923.1"/>
    </source>
</evidence>
<protein>
    <recommendedName>
        <fullName evidence="3">Anti-sigma factor</fullName>
    </recommendedName>
</protein>
<comment type="caution">
    <text evidence="1">The sequence shown here is derived from an EMBL/GenBank/DDBJ whole genome shotgun (WGS) entry which is preliminary data.</text>
</comment>
<gene>
    <name evidence="1" type="ORF">MPRG_61990</name>
</gene>
<reference evidence="1 2" key="1">
    <citation type="journal article" date="2019" name="Emerg. Microbes Infect.">
        <title>Comprehensive subspecies identification of 175 nontuberculous mycobacteria species based on 7547 genomic profiles.</title>
        <authorList>
            <person name="Matsumoto Y."/>
            <person name="Kinjo T."/>
            <person name="Motooka D."/>
            <person name="Nabeya D."/>
            <person name="Jung N."/>
            <person name="Uechi K."/>
            <person name="Horii T."/>
            <person name="Iida T."/>
            <person name="Fujita J."/>
            <person name="Nakamura S."/>
        </authorList>
    </citation>
    <scope>NUCLEOTIDE SEQUENCE [LARGE SCALE GENOMIC DNA]</scope>
    <source>
        <strain evidence="1 2">JCM 18565</strain>
    </source>
</reference>